<organism evidence="1 2">
    <name type="scientific">Sporomusa ovata</name>
    <dbReference type="NCBI Taxonomy" id="2378"/>
    <lineage>
        <taxon>Bacteria</taxon>
        <taxon>Bacillati</taxon>
        <taxon>Bacillota</taxon>
        <taxon>Negativicutes</taxon>
        <taxon>Selenomonadales</taxon>
        <taxon>Sporomusaceae</taxon>
        <taxon>Sporomusa</taxon>
    </lineage>
</organism>
<evidence type="ECO:0000313" key="1">
    <source>
        <dbReference type="EMBL" id="CQR72616.1"/>
    </source>
</evidence>
<sequence>MTNWRDPILKEFIPQVAPLTIVADPDGLLLEEGVLAGIRERGFELIPFEDPVEFRFAYESIFRSRWDQGEYLDLVLTLSCTDSELEALPYDLIQVGRKIAFHLADSFPNLSYPVLKLLDRGDLDILYEAHQRYTSERLGDNATKDFVLRHVFELAPEMIKQPADMLRILLRRHFRGLHIPLSFDERFMHLLRQNEMFDEWPLEIILRDRTAFFLFLQERWSKFLDRASSRGIKEETNSYSLTIPGPVDIPFDHQDVRVYMDNLFAEGLLHAVAHSNFAGLATTWMNIGIQTDPFGDRTKRINKLMATLQSSLPSESSRYGDWIRFAQGWAELLLLVNEQPDDIFERSDKCLKDLQLHLDASFTGWLSHRYSGLINLPPLPPVMLHHVPRLISRQLLGDSKVKIALIVVDGLAMDQWLVLRDVIKEKQPEFEFNEQAVFAWIPSLTSISRQAIFAGKAPFFFPNSIQTTDKEAVLWTQFWADQGLVPHEVLYRKGLGDRGLEDLEEELSHPKLRVAGLIVDKVDKIMHGMEMGTAGMHNQVRQWGRQGVLLKLFELLLDKGFMVYLTSDHGNIEASGCGRPIEGAIADLRGERVRIYSDPMLRSQIRQKFPATQEWEPIGLPSSCLALIAPSRQAFINEGQHIVSHGGISIEEIIVPLIHIRRREKWVSLDTRK</sequence>
<reference evidence="2" key="1">
    <citation type="submission" date="2015-03" db="EMBL/GenBank/DDBJ databases">
        <authorList>
            <person name="Nijsse Bart"/>
        </authorList>
    </citation>
    <scope>NUCLEOTIDE SEQUENCE [LARGE SCALE GENOMIC DNA]</scope>
</reference>
<proteinExistence type="predicted"/>
<gene>
    <name evidence="1" type="ORF">SpAn4DRAFT_3076</name>
</gene>
<evidence type="ECO:0000313" key="2">
    <source>
        <dbReference type="Proteomes" id="UP000049855"/>
    </source>
</evidence>
<dbReference type="AlphaFoldDB" id="A0A0U1KZ13"/>
<dbReference type="EMBL" id="CTRP01000010">
    <property type="protein sequence ID" value="CQR72616.1"/>
    <property type="molecule type" value="Genomic_DNA"/>
</dbReference>
<protein>
    <submittedName>
        <fullName evidence="1">Uncharacterized protein</fullName>
    </submittedName>
</protein>
<dbReference type="RefSeq" id="WP_021167326.1">
    <property type="nucleotide sequence ID" value="NZ_CTRP01000010.1"/>
</dbReference>
<accession>A0A0U1KZ13</accession>
<name>A0A0U1KZ13_9FIRM</name>
<keyword evidence="2" id="KW-1185">Reference proteome</keyword>
<dbReference type="Pfam" id="PF08665">
    <property type="entry name" value="PglZ"/>
    <property type="match status" value="1"/>
</dbReference>
<dbReference type="Proteomes" id="UP000049855">
    <property type="component" value="Unassembled WGS sequence"/>
</dbReference>
<dbReference type="NCBIfam" id="NF033449">
    <property type="entry name" value="BREX_PglZ_3"/>
    <property type="match status" value="1"/>
</dbReference>